<dbReference type="RefSeq" id="WP_086890968.1">
    <property type="nucleotide sequence ID" value="NZ_CP021252.1"/>
</dbReference>
<dbReference type="AlphaFoldDB" id="A0A2Z2J344"/>
<keyword evidence="1" id="KW-0472">Membrane</keyword>
<evidence type="ECO:0000313" key="2">
    <source>
        <dbReference type="EMBL" id="ART20837.1"/>
    </source>
</evidence>
<protein>
    <submittedName>
        <fullName evidence="2">Uncharacterized protein</fullName>
    </submittedName>
</protein>
<accession>A0A2Z2J344</accession>
<feature type="transmembrane region" description="Helical" evidence="1">
    <location>
        <begin position="53"/>
        <end position="75"/>
    </location>
</feature>
<evidence type="ECO:0000313" key="3">
    <source>
        <dbReference type="Proteomes" id="UP000250197"/>
    </source>
</evidence>
<dbReference type="EMBL" id="CP021252">
    <property type="protein sequence ID" value="ART20837.1"/>
    <property type="molecule type" value="Genomic_DNA"/>
</dbReference>
<feature type="transmembrane region" description="Helical" evidence="1">
    <location>
        <begin position="87"/>
        <end position="118"/>
    </location>
</feature>
<feature type="transmembrane region" description="Helical" evidence="1">
    <location>
        <begin position="6"/>
        <end position="27"/>
    </location>
</feature>
<reference evidence="2 3" key="1">
    <citation type="submission" date="2017-05" db="EMBL/GenBank/DDBJ databases">
        <title>Complete genome sequence of Corynebacterium striatum KC-Na-1 isolated from Neophocaena asiaeorientalis in Korea.</title>
        <authorList>
            <person name="Kim J.H."/>
            <person name="Lee K."/>
        </authorList>
    </citation>
    <scope>NUCLEOTIDE SEQUENCE [LARGE SCALE GENOMIC DNA]</scope>
    <source>
        <strain evidence="2 3">KC-Na-01</strain>
    </source>
</reference>
<dbReference type="KEGG" id="cstr:CBE89_04525"/>
<sequence length="141" mass="15918">MNGDVTELLVCAGLVLVMVLYWTYYVLEVRRNPRSEKWYDESAWEGAESDGVLFIYPYCSLIMGTAGAMGLVASANPPEFVYTVLKVPFAAAFVIGVIGFTGAVGVPLPWPFVPRWVVDIRKAKRARRRERREARKREGEE</sequence>
<keyword evidence="1" id="KW-0812">Transmembrane</keyword>
<evidence type="ECO:0000256" key="1">
    <source>
        <dbReference type="SAM" id="Phobius"/>
    </source>
</evidence>
<dbReference type="Proteomes" id="UP000250197">
    <property type="component" value="Chromosome"/>
</dbReference>
<proteinExistence type="predicted"/>
<organism evidence="2 3">
    <name type="scientific">Corynebacterium striatum</name>
    <dbReference type="NCBI Taxonomy" id="43770"/>
    <lineage>
        <taxon>Bacteria</taxon>
        <taxon>Bacillati</taxon>
        <taxon>Actinomycetota</taxon>
        <taxon>Actinomycetes</taxon>
        <taxon>Mycobacteriales</taxon>
        <taxon>Corynebacteriaceae</taxon>
        <taxon>Corynebacterium</taxon>
    </lineage>
</organism>
<gene>
    <name evidence="2" type="ORF">CBE89_04525</name>
</gene>
<name>A0A2Z2J344_CORST</name>
<keyword evidence="1" id="KW-1133">Transmembrane helix</keyword>